<dbReference type="InterPro" id="IPR016024">
    <property type="entry name" value="ARM-type_fold"/>
</dbReference>
<keyword evidence="1" id="KW-0411">Iron-sulfur</keyword>
<dbReference type="GO" id="GO:0008616">
    <property type="term" value="P:tRNA queuosine(34) biosynthetic process"/>
    <property type="evidence" value="ECO:0007669"/>
    <property type="project" value="InterPro"/>
</dbReference>
<dbReference type="PANTHER" id="PTHR30002">
    <property type="entry name" value="EPOXYQUEUOSINE REDUCTASE"/>
    <property type="match status" value="1"/>
</dbReference>
<organism evidence="3 4">
    <name type="scientific">Tectimicrobiota bacterium</name>
    <dbReference type="NCBI Taxonomy" id="2528274"/>
    <lineage>
        <taxon>Bacteria</taxon>
        <taxon>Pseudomonadati</taxon>
        <taxon>Nitrospinota/Tectimicrobiota group</taxon>
        <taxon>Candidatus Tectimicrobiota</taxon>
    </lineage>
</organism>
<proteinExistence type="predicted"/>
<dbReference type="PROSITE" id="PS51379">
    <property type="entry name" value="4FE4S_FER_2"/>
    <property type="match status" value="1"/>
</dbReference>
<dbReference type="Proteomes" id="UP000772181">
    <property type="component" value="Unassembled WGS sequence"/>
</dbReference>
<protein>
    <submittedName>
        <fullName evidence="3">HEAT repeat domain-containing protein</fullName>
    </submittedName>
</protein>
<name>A0A933GL39_UNCTE</name>
<evidence type="ECO:0000256" key="1">
    <source>
        <dbReference type="ARBA" id="ARBA00022485"/>
    </source>
</evidence>
<accession>A0A933GL39</accession>
<dbReference type="AlphaFoldDB" id="A0A933GL39"/>
<dbReference type="SUPFAM" id="SSF54862">
    <property type="entry name" value="4Fe-4S ferredoxins"/>
    <property type="match status" value="1"/>
</dbReference>
<dbReference type="InterPro" id="IPR004453">
    <property type="entry name" value="QueG"/>
</dbReference>
<dbReference type="PANTHER" id="PTHR30002:SF4">
    <property type="entry name" value="EPOXYQUEUOSINE REDUCTASE"/>
    <property type="match status" value="1"/>
</dbReference>
<dbReference type="Gene3D" id="3.30.70.20">
    <property type="match status" value="1"/>
</dbReference>
<feature type="domain" description="4Fe-4S ferredoxin-type" evidence="2">
    <location>
        <begin position="166"/>
        <end position="200"/>
    </location>
</feature>
<reference evidence="3" key="1">
    <citation type="submission" date="2020-07" db="EMBL/GenBank/DDBJ databases">
        <title>Huge and variable diversity of episymbiotic CPR bacteria and DPANN archaea in groundwater ecosystems.</title>
        <authorList>
            <person name="He C.Y."/>
            <person name="Keren R."/>
            <person name="Whittaker M."/>
            <person name="Farag I.F."/>
            <person name="Doudna J."/>
            <person name="Cate J.H.D."/>
            <person name="Banfield J.F."/>
        </authorList>
    </citation>
    <scope>NUCLEOTIDE SEQUENCE</scope>
    <source>
        <strain evidence="3">NC_groundwater_1482_Ag_S-0.65um_47_24</strain>
    </source>
</reference>
<dbReference type="Pfam" id="PF13484">
    <property type="entry name" value="Fer4_16"/>
    <property type="match status" value="1"/>
</dbReference>
<dbReference type="Gene3D" id="1.25.10.10">
    <property type="entry name" value="Leucine-rich Repeat Variant"/>
    <property type="match status" value="1"/>
</dbReference>
<comment type="caution">
    <text evidence="3">The sequence shown here is derived from an EMBL/GenBank/DDBJ whole genome shotgun (WGS) entry which is preliminary data.</text>
</comment>
<dbReference type="InterPro" id="IPR017896">
    <property type="entry name" value="4Fe4S_Fe-S-bd"/>
</dbReference>
<keyword evidence="1" id="KW-0004">4Fe-4S</keyword>
<keyword evidence="1" id="KW-0479">Metal-binding</keyword>
<dbReference type="SMART" id="SM00567">
    <property type="entry name" value="EZ_HEAT"/>
    <property type="match status" value="2"/>
</dbReference>
<evidence type="ECO:0000313" key="3">
    <source>
        <dbReference type="EMBL" id="MBI4595866.1"/>
    </source>
</evidence>
<sequence length="377" mass="42248">MSISEDIKDYALDLGYSRVGITNADEFTGYREELNSRYDMYSWYVEGGFQPLKGADPKSVMPSAKSIITVVYDASGESFPRKLVGKVGRLYQARAYLAPKDRINGARRHLMREFLEKIGCQVAPRLVVPERLAAGRAGLTTYGRNTFAYAEGIGSFIVIISFVVDMELNYDACPIEVKCPDKCNVCIDSCPTGALYEPLKMNPRRCIAFNTFSTQDGSPGGVTSYIAPEIREKMGSWIHGCDICQEVCPRNQERLKADLPQNEFLNKIAKDFELTSVLNLTDEFYEKRIKPMMFNYLRDKKYFQRNAAIALGNTRDPMFIPDLEKAMENSEALVRGYAAWALGRIGGSGARQILESGLARETDDFAKREIETAVAVV</sequence>
<dbReference type="GO" id="GO:0051539">
    <property type="term" value="F:4 iron, 4 sulfur cluster binding"/>
    <property type="evidence" value="ECO:0007669"/>
    <property type="project" value="UniProtKB-KW"/>
</dbReference>
<evidence type="ECO:0000259" key="2">
    <source>
        <dbReference type="PROSITE" id="PS51379"/>
    </source>
</evidence>
<dbReference type="EMBL" id="JACQWF010000260">
    <property type="protein sequence ID" value="MBI4595866.1"/>
    <property type="molecule type" value="Genomic_DNA"/>
</dbReference>
<dbReference type="Pfam" id="PF13646">
    <property type="entry name" value="HEAT_2"/>
    <property type="match status" value="1"/>
</dbReference>
<dbReference type="InterPro" id="IPR011989">
    <property type="entry name" value="ARM-like"/>
</dbReference>
<dbReference type="InterPro" id="IPR004155">
    <property type="entry name" value="PBS_lyase_HEAT"/>
</dbReference>
<gene>
    <name evidence="3" type="ORF">HY730_05740</name>
</gene>
<evidence type="ECO:0000313" key="4">
    <source>
        <dbReference type="Proteomes" id="UP000772181"/>
    </source>
</evidence>
<dbReference type="GO" id="GO:0052693">
    <property type="term" value="F:epoxyqueuosine reductase activity"/>
    <property type="evidence" value="ECO:0007669"/>
    <property type="project" value="TreeGrafter"/>
</dbReference>
<dbReference type="SUPFAM" id="SSF48371">
    <property type="entry name" value="ARM repeat"/>
    <property type="match status" value="1"/>
</dbReference>
<keyword evidence="1" id="KW-0408">Iron</keyword>